<gene>
    <name evidence="1" type="ORF">GS18_0201490</name>
</gene>
<comment type="caution">
    <text evidence="1">The sequence shown here is derived from an EMBL/GenBank/DDBJ whole genome shotgun (WGS) entry which is preliminary data.</text>
</comment>
<keyword evidence="2" id="KW-1185">Reference proteome</keyword>
<dbReference type="InterPro" id="IPR021617">
    <property type="entry name" value="DUF3231"/>
</dbReference>
<dbReference type="Proteomes" id="UP000028549">
    <property type="component" value="Unassembled WGS sequence"/>
</dbReference>
<dbReference type="Pfam" id="PF11553">
    <property type="entry name" value="DUF3231"/>
    <property type="match status" value="2"/>
</dbReference>
<reference evidence="1 2" key="1">
    <citation type="journal article" date="2005" name="Int. J. Syst. Evol. Microbiol.">
        <title>Bacillus cibi sp. nov., isolated from jeotgal, a traditional Korean fermented seafood.</title>
        <authorList>
            <person name="Yoon J.H."/>
            <person name="Lee C.H."/>
            <person name="Oh T.K."/>
        </authorList>
    </citation>
    <scope>NUCLEOTIDE SEQUENCE [LARGE SCALE GENOMIC DNA]</scope>
    <source>
        <strain evidence="1 2">DSM 16189</strain>
    </source>
</reference>
<evidence type="ECO:0008006" key="3">
    <source>
        <dbReference type="Google" id="ProtNLM"/>
    </source>
</evidence>
<evidence type="ECO:0000313" key="2">
    <source>
        <dbReference type="Proteomes" id="UP000028549"/>
    </source>
</evidence>
<dbReference type="AlphaFoldDB" id="A0A084H266"/>
<dbReference type="InterPro" id="IPR012347">
    <property type="entry name" value="Ferritin-like"/>
</dbReference>
<evidence type="ECO:0000313" key="1">
    <source>
        <dbReference type="EMBL" id="KEZ53678.1"/>
    </source>
</evidence>
<dbReference type="STRING" id="246786.GS18_0201490"/>
<protein>
    <recommendedName>
        <fullName evidence="3">DUF3231 family protein</fullName>
    </recommendedName>
</protein>
<sequence length="327" mass="37573">MTEQLASSEIGNLWMTYHQKTMFARMLEHFLHTQQNEKIKQQLQSYYDQETAYINEISGIFQAEKIVMPVGYNDSDVKPDTPRLYDEYFDILFLRILMKVTIGLNALHLSMTYRSDMSDLFMRMSQSSQQTYTAATQFLLDEGILTRPPMIPMPDKVEFVKEKKYMAGFDAFSEKRPLNAIELSLLYQGIETNILGFQLLKGFEQASDDKELKQYFKEGKNLAKQIIESFSETLLKSDIQPPAVAWGNPTFSEESPFSEKMMMYLTNLLSSFGLTSNALGTSFSLRSDLPAKMTIIAKDIFTYAKKGGKLMIKHGWMEEPPQTSRQS</sequence>
<accession>A0A084H266</accession>
<dbReference type="RefSeq" id="WP_029565283.1">
    <property type="nucleotide sequence ID" value="NZ_JNVC02000001.1"/>
</dbReference>
<name>A0A084H266_METID</name>
<dbReference type="OrthoDB" id="1675670at2"/>
<organism evidence="1 2">
    <name type="scientific">Metabacillus indicus</name>
    <name type="common">Bacillus indicus</name>
    <dbReference type="NCBI Taxonomy" id="246786"/>
    <lineage>
        <taxon>Bacteria</taxon>
        <taxon>Bacillati</taxon>
        <taxon>Bacillota</taxon>
        <taxon>Bacilli</taxon>
        <taxon>Bacillales</taxon>
        <taxon>Bacillaceae</taxon>
        <taxon>Metabacillus</taxon>
    </lineage>
</organism>
<dbReference type="Gene3D" id="1.20.1260.10">
    <property type="match status" value="2"/>
</dbReference>
<dbReference type="EMBL" id="JNVC02000001">
    <property type="protein sequence ID" value="KEZ53678.1"/>
    <property type="molecule type" value="Genomic_DNA"/>
</dbReference>
<proteinExistence type="predicted"/>